<protein>
    <submittedName>
        <fullName evidence="5">Uncharacterized protein</fullName>
    </submittedName>
</protein>
<organism evidence="5">
    <name type="scientific">Aplanochytrium stocchinoi</name>
    <dbReference type="NCBI Taxonomy" id="215587"/>
    <lineage>
        <taxon>Eukaryota</taxon>
        <taxon>Sar</taxon>
        <taxon>Stramenopiles</taxon>
        <taxon>Bigyra</taxon>
        <taxon>Labyrinthulomycetes</taxon>
        <taxon>Thraustochytrida</taxon>
        <taxon>Thraustochytriidae</taxon>
        <taxon>Aplanochytrium</taxon>
    </lineage>
</organism>
<evidence type="ECO:0000256" key="2">
    <source>
        <dbReference type="ARBA" id="ARBA00023136"/>
    </source>
</evidence>
<dbReference type="Pfam" id="PF05648">
    <property type="entry name" value="PEX11"/>
    <property type="match status" value="1"/>
</dbReference>
<evidence type="ECO:0000313" key="5">
    <source>
        <dbReference type="EMBL" id="CAE0431823.1"/>
    </source>
</evidence>
<dbReference type="PANTHER" id="PTHR12652:SF50">
    <property type="entry name" value="PEROXIN 11"/>
    <property type="match status" value="1"/>
</dbReference>
<dbReference type="GO" id="GO:0016559">
    <property type="term" value="P:peroxisome fission"/>
    <property type="evidence" value="ECO:0007669"/>
    <property type="project" value="InterPro"/>
</dbReference>
<name>A0A7S3LKT5_9STRA</name>
<evidence type="ECO:0000256" key="4">
    <source>
        <dbReference type="ARBA" id="ARBA00046271"/>
    </source>
</evidence>
<sequence length="220" mass="24682">MSGFDVSLSGVNTFLGNSSGRDKLGKLVHYGARGVAGIAADYKDSLPKGSEGQVFAENVHAKARSLFVRIMNARRTTRWLSSTGILLALQKPCPWDNRPAWLVAQYGMVWWQLTDHIRWLQQIKWLPGDEARTKRIGFTGFFISAIVSFLYHLKQFLTVEETEKKKKARKLQIVKHFVTVLAAGHISEIAMSHEAICGFGGAIAASIDIYETFPRKEKEK</sequence>
<comment type="subcellular location">
    <subcellularLocation>
        <location evidence="4">Peroxisome membrane</location>
    </subcellularLocation>
</comment>
<keyword evidence="3" id="KW-0576">Peroxisome</keyword>
<dbReference type="EMBL" id="HBIN01003154">
    <property type="protein sequence ID" value="CAE0431823.1"/>
    <property type="molecule type" value="Transcribed_RNA"/>
</dbReference>
<dbReference type="GO" id="GO:0005778">
    <property type="term" value="C:peroxisomal membrane"/>
    <property type="evidence" value="ECO:0007669"/>
    <property type="project" value="UniProtKB-SubCell"/>
</dbReference>
<evidence type="ECO:0000256" key="3">
    <source>
        <dbReference type="ARBA" id="ARBA00023140"/>
    </source>
</evidence>
<reference evidence="5" key="1">
    <citation type="submission" date="2021-01" db="EMBL/GenBank/DDBJ databases">
        <authorList>
            <person name="Corre E."/>
            <person name="Pelletier E."/>
            <person name="Niang G."/>
            <person name="Scheremetjew M."/>
            <person name="Finn R."/>
            <person name="Kale V."/>
            <person name="Holt S."/>
            <person name="Cochrane G."/>
            <person name="Meng A."/>
            <person name="Brown T."/>
            <person name="Cohen L."/>
        </authorList>
    </citation>
    <scope>NUCLEOTIDE SEQUENCE</scope>
    <source>
        <strain evidence="5">GSBS06</strain>
    </source>
</reference>
<gene>
    <name evidence="5" type="ORF">ASTO00021_LOCUS2161</name>
</gene>
<dbReference type="InterPro" id="IPR008733">
    <property type="entry name" value="PEX11"/>
</dbReference>
<evidence type="ECO:0000256" key="1">
    <source>
        <dbReference type="ARBA" id="ARBA00022593"/>
    </source>
</evidence>
<accession>A0A7S3LKT5</accession>
<keyword evidence="1" id="KW-0962">Peroxisome biogenesis</keyword>
<dbReference type="AlphaFoldDB" id="A0A7S3LKT5"/>
<dbReference type="PANTHER" id="PTHR12652">
    <property type="entry name" value="PEROXISOMAL BIOGENESIS FACTOR 11"/>
    <property type="match status" value="1"/>
</dbReference>
<proteinExistence type="predicted"/>
<keyword evidence="2" id="KW-0472">Membrane</keyword>